<accession>A0ABY3MSI9</accession>
<name>A0ABY3MSI9_9GAMM</name>
<proteinExistence type="predicted"/>
<gene>
    <name evidence="1" type="ORF">CWS31_017185</name>
</gene>
<organism evidence="1 2">
    <name type="scientific">Colwellia echini</name>
    <dbReference type="NCBI Taxonomy" id="1982103"/>
    <lineage>
        <taxon>Bacteria</taxon>
        <taxon>Pseudomonadati</taxon>
        <taxon>Pseudomonadota</taxon>
        <taxon>Gammaproteobacteria</taxon>
        <taxon>Alteromonadales</taxon>
        <taxon>Colwelliaceae</taxon>
        <taxon>Colwellia</taxon>
    </lineage>
</organism>
<dbReference type="EMBL" id="PJAI02000054">
    <property type="protein sequence ID" value="TYK64154.1"/>
    <property type="molecule type" value="Genomic_DNA"/>
</dbReference>
<protein>
    <recommendedName>
        <fullName evidence="3">DUF4145 domain-containing protein</fullName>
    </recommendedName>
</protein>
<evidence type="ECO:0008006" key="3">
    <source>
        <dbReference type="Google" id="ProtNLM"/>
    </source>
</evidence>
<reference evidence="1 2" key="1">
    <citation type="submission" date="2019-08" db="EMBL/GenBank/DDBJ databases">
        <title>Microbe sample from Colwellia echini.</title>
        <authorList>
            <person name="Christiansen L."/>
            <person name="Pathiraja D."/>
            <person name="Schultz-Johansen M."/>
            <person name="Choi I.-G."/>
            <person name="Stougaard P."/>
        </authorList>
    </citation>
    <scope>NUCLEOTIDE SEQUENCE [LARGE SCALE GENOMIC DNA]</scope>
    <source>
        <strain evidence="1 2">A3</strain>
    </source>
</reference>
<dbReference type="Proteomes" id="UP000815846">
    <property type="component" value="Unassembled WGS sequence"/>
</dbReference>
<dbReference type="RefSeq" id="WP_101344037.1">
    <property type="nucleotide sequence ID" value="NZ_PJAI02000054.1"/>
</dbReference>
<comment type="caution">
    <text evidence="1">The sequence shown here is derived from an EMBL/GenBank/DDBJ whole genome shotgun (WGS) entry which is preliminary data.</text>
</comment>
<sequence length="150" mass="17305">MPYSNVTIYEQIVKENYDAMVVDVENGRTPKQDGSGYIIKYDPTRSSFKKSMIVVTFAGMWLEAVFHQFMLKNHSKNQFNKHDKASYKEKLELMGVTDSNILNSANNFQKTRNELIHEKAYMDKGEIKTAQKEAEVAYKIIEHASNIVVM</sequence>
<keyword evidence="2" id="KW-1185">Reference proteome</keyword>
<evidence type="ECO:0000313" key="2">
    <source>
        <dbReference type="Proteomes" id="UP000815846"/>
    </source>
</evidence>
<evidence type="ECO:0000313" key="1">
    <source>
        <dbReference type="EMBL" id="TYK64154.1"/>
    </source>
</evidence>